<feature type="compositionally biased region" description="Basic residues" evidence="1">
    <location>
        <begin position="29"/>
        <end position="41"/>
    </location>
</feature>
<dbReference type="EMBL" id="BMKK01000002">
    <property type="protein sequence ID" value="GGD49654.1"/>
    <property type="molecule type" value="Genomic_DNA"/>
</dbReference>
<dbReference type="Proteomes" id="UP000609064">
    <property type="component" value="Unassembled WGS sequence"/>
</dbReference>
<feature type="region of interest" description="Disordered" evidence="1">
    <location>
        <begin position="23"/>
        <end position="49"/>
    </location>
</feature>
<proteinExistence type="predicted"/>
<keyword evidence="3" id="KW-1185">Reference proteome</keyword>
<reference evidence="2" key="1">
    <citation type="journal article" date="2014" name="Int. J. Syst. Evol. Microbiol.">
        <title>Complete genome sequence of Corynebacterium casei LMG S-19264T (=DSM 44701T), isolated from a smear-ripened cheese.</title>
        <authorList>
            <consortium name="US DOE Joint Genome Institute (JGI-PGF)"/>
            <person name="Walter F."/>
            <person name="Albersmeier A."/>
            <person name="Kalinowski J."/>
            <person name="Ruckert C."/>
        </authorList>
    </citation>
    <scope>NUCLEOTIDE SEQUENCE</scope>
    <source>
        <strain evidence="2">CGMCC 1.15958</strain>
    </source>
</reference>
<name>A0A917DMI1_9BACT</name>
<comment type="caution">
    <text evidence="2">The sequence shown here is derived from an EMBL/GenBank/DDBJ whole genome shotgun (WGS) entry which is preliminary data.</text>
</comment>
<accession>A0A917DMI1</accession>
<gene>
    <name evidence="2" type="ORF">GCM10011514_12290</name>
</gene>
<sequence length="49" mass="6207">MEHKHGGRTFNPRKFWKGKIHYIGEKAMKDRKKQQKLQKERRRMERQRN</sequence>
<evidence type="ECO:0000313" key="2">
    <source>
        <dbReference type="EMBL" id="GGD49654.1"/>
    </source>
</evidence>
<protein>
    <submittedName>
        <fullName evidence="2">Uncharacterized protein</fullName>
    </submittedName>
</protein>
<evidence type="ECO:0000313" key="3">
    <source>
        <dbReference type="Proteomes" id="UP000609064"/>
    </source>
</evidence>
<evidence type="ECO:0000256" key="1">
    <source>
        <dbReference type="SAM" id="MobiDB-lite"/>
    </source>
</evidence>
<reference evidence="2" key="2">
    <citation type="submission" date="2020-09" db="EMBL/GenBank/DDBJ databases">
        <authorList>
            <person name="Sun Q."/>
            <person name="Zhou Y."/>
        </authorList>
    </citation>
    <scope>NUCLEOTIDE SEQUENCE</scope>
    <source>
        <strain evidence="2">CGMCC 1.15958</strain>
    </source>
</reference>
<dbReference type="AlphaFoldDB" id="A0A917DMI1"/>
<organism evidence="2 3">
    <name type="scientific">Emticicia aquatilis</name>
    <dbReference type="NCBI Taxonomy" id="1537369"/>
    <lineage>
        <taxon>Bacteria</taxon>
        <taxon>Pseudomonadati</taxon>
        <taxon>Bacteroidota</taxon>
        <taxon>Cytophagia</taxon>
        <taxon>Cytophagales</taxon>
        <taxon>Leadbetterellaceae</taxon>
        <taxon>Emticicia</taxon>
    </lineage>
</organism>